<feature type="region of interest" description="Disordered" evidence="1">
    <location>
        <begin position="370"/>
        <end position="434"/>
    </location>
</feature>
<feature type="region of interest" description="Disordered" evidence="1">
    <location>
        <begin position="460"/>
        <end position="496"/>
    </location>
</feature>
<organism evidence="3 4">
    <name type="scientific">Coniochaeta pulveracea</name>
    <dbReference type="NCBI Taxonomy" id="177199"/>
    <lineage>
        <taxon>Eukaryota</taxon>
        <taxon>Fungi</taxon>
        <taxon>Dikarya</taxon>
        <taxon>Ascomycota</taxon>
        <taxon>Pezizomycotina</taxon>
        <taxon>Sordariomycetes</taxon>
        <taxon>Sordariomycetidae</taxon>
        <taxon>Coniochaetales</taxon>
        <taxon>Coniochaetaceae</taxon>
        <taxon>Coniochaeta</taxon>
    </lineage>
</organism>
<dbReference type="EMBL" id="QVQW01000006">
    <property type="protein sequence ID" value="RKU48096.1"/>
    <property type="molecule type" value="Genomic_DNA"/>
</dbReference>
<dbReference type="Gene3D" id="3.30.530.20">
    <property type="match status" value="1"/>
</dbReference>
<evidence type="ECO:0000313" key="4">
    <source>
        <dbReference type="Proteomes" id="UP000275385"/>
    </source>
</evidence>
<accession>A0A420YJZ4</accession>
<dbReference type="InterPro" id="IPR023393">
    <property type="entry name" value="START-like_dom_sf"/>
</dbReference>
<dbReference type="OrthoDB" id="5403181at2759"/>
<feature type="compositionally biased region" description="Low complexity" evidence="1">
    <location>
        <begin position="544"/>
        <end position="562"/>
    </location>
</feature>
<feature type="region of interest" description="Disordered" evidence="1">
    <location>
        <begin position="263"/>
        <end position="283"/>
    </location>
</feature>
<keyword evidence="4" id="KW-1185">Reference proteome</keyword>
<evidence type="ECO:0000259" key="2">
    <source>
        <dbReference type="Pfam" id="PF11274"/>
    </source>
</evidence>
<name>A0A420YJZ4_9PEZI</name>
<dbReference type="SUPFAM" id="SSF55961">
    <property type="entry name" value="Bet v1-like"/>
    <property type="match status" value="1"/>
</dbReference>
<feature type="domain" description="DUF3074" evidence="2">
    <location>
        <begin position="121"/>
        <end position="364"/>
    </location>
</feature>
<feature type="region of interest" description="Disordered" evidence="1">
    <location>
        <begin position="44"/>
        <end position="84"/>
    </location>
</feature>
<evidence type="ECO:0000256" key="1">
    <source>
        <dbReference type="SAM" id="MobiDB-lite"/>
    </source>
</evidence>
<protein>
    <recommendedName>
        <fullName evidence="2">DUF3074 domain-containing protein</fullName>
    </recommendedName>
</protein>
<feature type="compositionally biased region" description="Acidic residues" evidence="1">
    <location>
        <begin position="470"/>
        <end position="481"/>
    </location>
</feature>
<dbReference type="Proteomes" id="UP000275385">
    <property type="component" value="Unassembled WGS sequence"/>
</dbReference>
<proteinExistence type="predicted"/>
<feature type="compositionally biased region" description="Polar residues" evidence="1">
    <location>
        <begin position="517"/>
        <end position="543"/>
    </location>
</feature>
<dbReference type="Pfam" id="PF11274">
    <property type="entry name" value="DUF3074"/>
    <property type="match status" value="1"/>
</dbReference>
<evidence type="ECO:0000313" key="3">
    <source>
        <dbReference type="EMBL" id="RKU48096.1"/>
    </source>
</evidence>
<feature type="region of interest" description="Disordered" evidence="1">
    <location>
        <begin position="517"/>
        <end position="666"/>
    </location>
</feature>
<gene>
    <name evidence="3" type="ORF">DL546_008663</name>
</gene>
<dbReference type="AlphaFoldDB" id="A0A420YJZ4"/>
<dbReference type="InterPro" id="IPR024500">
    <property type="entry name" value="DUF3074"/>
</dbReference>
<dbReference type="PANTHER" id="PTHR40370:SF1">
    <property type="entry name" value="DUF3074 DOMAIN-CONTAINING PROTEIN"/>
    <property type="match status" value="1"/>
</dbReference>
<sequence>MPHHHHKPFESLGPVNWADINPNSEEALPTLLTKTFADTQTLIESIPDLPSSKTTGRARSATEGAAGAPHHITTSHGPAGGDDATAAKIKKDWKDVKVNAKDNPMNISVWKMSAKDGKGAWFARRSVHKGMGFERWKEGLEREFEQTLGVEADNPDDQLEGKIRGIGAERRVEDVVVEGVARLQVYQLSVRFPGPTTPRDFVTLLVTSTPELQEDHKGKGRKPRQMVVISKPCIHPECPERNGFIRGQYESVEVIREVPVDKSMRKAHSSSDLGGDEFARPPVDGQAALNTAAKTAEANGDAGAKTSFERQANGAPSEEDEQEYAIEWLMITRSDPGGSVPRFMVEKGTPPGICNDASRFVKWLSSADFSKPAGSESARKEADGAASTATASTTDEKDMAAAPPQRKPTQTDPKLQPIPEVKTPGVEHTGEPTSGGFYGMIANALEAAGSVVTSALPAGLTGTGSNQVSESEDDVSSEESDTTSSETASFISAKSGGFAVKLPADHDRHLDNYTASIATNSTTNPDSVAATNNTTTPDHNATGFSSRSVRSTTFSETSESPSLAAAPRHDKELRKLEDRRRKAQEKWAKLQERALAKSGGAEQSAKDKEKEEAALAKLKEKHDREIAKQEEKYQKEVRKLEEQRAKEERKAEERRRKALEKEAKENIQAELERTRAERDVLVKQVDLLKGQIGELQTQNTMLVAKLGKVSLDEVRDVEKAVAE</sequence>
<dbReference type="STRING" id="177199.A0A420YJZ4"/>
<feature type="compositionally biased region" description="Basic and acidic residues" evidence="1">
    <location>
        <begin position="567"/>
        <end position="595"/>
    </location>
</feature>
<comment type="caution">
    <text evidence="3">The sequence shown here is derived from an EMBL/GenBank/DDBJ whole genome shotgun (WGS) entry which is preliminary data.</text>
</comment>
<feature type="compositionally biased region" description="Basic and acidic residues" evidence="1">
    <location>
        <begin position="604"/>
        <end position="666"/>
    </location>
</feature>
<feature type="region of interest" description="Disordered" evidence="1">
    <location>
        <begin position="296"/>
        <end position="321"/>
    </location>
</feature>
<dbReference type="PANTHER" id="PTHR40370">
    <property type="entry name" value="EXPRESSED PROTEIN"/>
    <property type="match status" value="1"/>
</dbReference>
<reference evidence="3 4" key="1">
    <citation type="submission" date="2018-08" db="EMBL/GenBank/DDBJ databases">
        <title>Draft genome of the lignicolous fungus Coniochaeta pulveracea.</title>
        <authorList>
            <person name="Borstlap C.J."/>
            <person name="De Witt R.N."/>
            <person name="Botha A."/>
            <person name="Volschenk H."/>
        </authorList>
    </citation>
    <scope>NUCLEOTIDE SEQUENCE [LARGE SCALE GENOMIC DNA]</scope>
    <source>
        <strain evidence="3 4">CAB683</strain>
    </source>
</reference>